<dbReference type="PANTHER" id="PTHR33156">
    <property type="entry name" value="OS02G0230000 PROTEIN"/>
    <property type="match status" value="1"/>
</dbReference>
<dbReference type="PANTHER" id="PTHR33156:SF37">
    <property type="entry name" value="PROTEIN NUCLEAR FUSION DEFECTIVE 6, CHLOROPLASTIC_MITOCHONDRIAL"/>
    <property type="match status" value="1"/>
</dbReference>
<proteinExistence type="predicted"/>
<keyword evidence="2" id="KW-1185">Reference proteome</keyword>
<organism evidence="1 2">
    <name type="scientific">Olea europaea subsp. europaea</name>
    <dbReference type="NCBI Taxonomy" id="158383"/>
    <lineage>
        <taxon>Eukaryota</taxon>
        <taxon>Viridiplantae</taxon>
        <taxon>Streptophyta</taxon>
        <taxon>Embryophyta</taxon>
        <taxon>Tracheophyta</taxon>
        <taxon>Spermatophyta</taxon>
        <taxon>Magnoliopsida</taxon>
        <taxon>eudicotyledons</taxon>
        <taxon>Gunneridae</taxon>
        <taxon>Pentapetalae</taxon>
        <taxon>asterids</taxon>
        <taxon>lamiids</taxon>
        <taxon>Lamiales</taxon>
        <taxon>Oleaceae</taxon>
        <taxon>Oleeae</taxon>
        <taxon>Olea</taxon>
    </lineage>
</organism>
<dbReference type="Proteomes" id="UP000594638">
    <property type="component" value="Unassembled WGS sequence"/>
</dbReference>
<dbReference type="Gramene" id="OE9A067730T2">
    <property type="protein sequence ID" value="OE9A067730C2"/>
    <property type="gene ID" value="OE9A067730"/>
</dbReference>
<gene>
    <name evidence="1" type="ORF">OLEA9_A067730</name>
</gene>
<reference evidence="1 2" key="1">
    <citation type="submission" date="2019-12" db="EMBL/GenBank/DDBJ databases">
        <authorList>
            <person name="Alioto T."/>
            <person name="Alioto T."/>
            <person name="Gomez Garrido J."/>
        </authorList>
    </citation>
    <scope>NUCLEOTIDE SEQUENCE [LARGE SCALE GENOMIC DNA]</scope>
</reference>
<name>A0A8S0T2D7_OLEEU</name>
<accession>A0A8S0T2D7</accession>
<sequence>MAMPCRSAVMATGRSMCTRSNTILKTLAPKPIPTSHFSSSVRNFPTATSRILSAVGSLESKLPLHSVIASARLKSNIAFDSSCWSLLSQDFAIPR</sequence>
<evidence type="ECO:0000313" key="1">
    <source>
        <dbReference type="EMBL" id="CAA2998981.1"/>
    </source>
</evidence>
<protein>
    <submittedName>
        <fullName evidence="1">Uncharacterized protein</fullName>
    </submittedName>
</protein>
<dbReference type="AlphaFoldDB" id="A0A8S0T2D7"/>
<dbReference type="EMBL" id="CACTIH010005613">
    <property type="protein sequence ID" value="CAA2998981.1"/>
    <property type="molecule type" value="Genomic_DNA"/>
</dbReference>
<comment type="caution">
    <text evidence="1">The sequence shown here is derived from an EMBL/GenBank/DDBJ whole genome shotgun (WGS) entry which is preliminary data.</text>
</comment>
<evidence type="ECO:0000313" key="2">
    <source>
        <dbReference type="Proteomes" id="UP000594638"/>
    </source>
</evidence>
<dbReference type="InterPro" id="IPR043459">
    <property type="entry name" value="NFD6/NOXY2-like"/>
</dbReference>
<dbReference type="OrthoDB" id="669248at2759"/>